<organism evidence="1 2">
    <name type="scientific">Blastopirellula marina DSM 3645</name>
    <dbReference type="NCBI Taxonomy" id="314230"/>
    <lineage>
        <taxon>Bacteria</taxon>
        <taxon>Pseudomonadati</taxon>
        <taxon>Planctomycetota</taxon>
        <taxon>Planctomycetia</taxon>
        <taxon>Pirellulales</taxon>
        <taxon>Pirellulaceae</taxon>
        <taxon>Blastopirellula</taxon>
    </lineage>
</organism>
<name>A3ZWF0_9BACT</name>
<evidence type="ECO:0000313" key="1">
    <source>
        <dbReference type="EMBL" id="EAQ79178.1"/>
    </source>
</evidence>
<dbReference type="STRING" id="314230.DSM3645_26184"/>
<dbReference type="AlphaFoldDB" id="A3ZWF0"/>
<comment type="caution">
    <text evidence="1">The sequence shown here is derived from an EMBL/GenBank/DDBJ whole genome shotgun (WGS) entry which is preliminary data.</text>
</comment>
<dbReference type="HOGENOM" id="CLU_2434964_0_0_0"/>
<reference evidence="1 2" key="1">
    <citation type="submission" date="2006-02" db="EMBL/GenBank/DDBJ databases">
        <authorList>
            <person name="Amann R."/>
            <person name="Ferriera S."/>
            <person name="Johnson J."/>
            <person name="Kravitz S."/>
            <person name="Halpern A."/>
            <person name="Remington K."/>
            <person name="Beeson K."/>
            <person name="Tran B."/>
            <person name="Rogers Y.-H."/>
            <person name="Friedman R."/>
            <person name="Venter J.C."/>
        </authorList>
    </citation>
    <scope>NUCLEOTIDE SEQUENCE [LARGE SCALE GENOMIC DNA]</scope>
    <source>
        <strain evidence="1 2">DSM 3645</strain>
    </source>
</reference>
<proteinExistence type="predicted"/>
<sequence length="90" mass="10003">MDRAIYDALKRLKVAANGSDDSEVPEWLRERVTENVSKLIEENASNRKVAEKLTGGLRAIMDASSPSDDDPLICQMISIIEVIELVSNEE</sequence>
<gene>
    <name evidence="1" type="ORF">DSM3645_26184</name>
</gene>
<evidence type="ECO:0000313" key="2">
    <source>
        <dbReference type="Proteomes" id="UP000004358"/>
    </source>
</evidence>
<protein>
    <submittedName>
        <fullName evidence="1">Uncharacterized protein</fullName>
    </submittedName>
</protein>
<dbReference type="Proteomes" id="UP000004358">
    <property type="component" value="Unassembled WGS sequence"/>
</dbReference>
<dbReference type="EMBL" id="AANZ01000015">
    <property type="protein sequence ID" value="EAQ79178.1"/>
    <property type="molecule type" value="Genomic_DNA"/>
</dbReference>
<accession>A3ZWF0</accession>